<keyword evidence="9" id="KW-1185">Reference proteome</keyword>
<feature type="transmembrane region" description="Helical" evidence="7">
    <location>
        <begin position="61"/>
        <end position="85"/>
    </location>
</feature>
<sequence>MAQELDMGNRDPNDINDHLKVQFEDVLGEPEGAHAINCVWSLSYKCFECGKGLCYKFLTTLCGICIALGWGCDFAMIAFMHVWIYTPAMRDFSICIGCVRKVFQTLIDCCCLPICEACGGCLSRIKISKS</sequence>
<dbReference type="PANTHER" id="PTHR10844">
    <property type="entry name" value="CAVEOLIN"/>
    <property type="match status" value="1"/>
</dbReference>
<evidence type="ECO:0000256" key="1">
    <source>
        <dbReference type="ARBA" id="ARBA00004202"/>
    </source>
</evidence>
<dbReference type="Pfam" id="PF01146">
    <property type="entry name" value="Caveolin"/>
    <property type="match status" value="1"/>
</dbReference>
<comment type="function">
    <text evidence="6">May act as a scaffolding protein within caveolar membranes. Interacts directly with G-protein alpha subunits and can functionally regulate their activity.</text>
</comment>
<keyword evidence="7" id="KW-0812">Transmembrane</keyword>
<evidence type="ECO:0000256" key="7">
    <source>
        <dbReference type="SAM" id="Phobius"/>
    </source>
</evidence>
<comment type="similarity">
    <text evidence="2 6">Belongs to the caveolin family.</text>
</comment>
<evidence type="ECO:0000256" key="4">
    <source>
        <dbReference type="ARBA" id="ARBA00023034"/>
    </source>
</evidence>
<evidence type="ECO:0000256" key="5">
    <source>
        <dbReference type="ARBA" id="ARBA00023136"/>
    </source>
</evidence>
<dbReference type="EMBL" id="CP111025">
    <property type="protein sequence ID" value="WAR26855.1"/>
    <property type="molecule type" value="Genomic_DNA"/>
</dbReference>
<gene>
    <name evidence="8" type="ORF">MAR_012559</name>
</gene>
<dbReference type="Proteomes" id="UP001164746">
    <property type="component" value="Chromosome 14"/>
</dbReference>
<accession>A0ABY7FXF3</accession>
<proteinExistence type="inferred from homology"/>
<dbReference type="PANTHER" id="PTHR10844:SF19">
    <property type="entry name" value="CAVEOLIN-2"/>
    <property type="match status" value="1"/>
</dbReference>
<evidence type="ECO:0000256" key="2">
    <source>
        <dbReference type="ARBA" id="ARBA00010988"/>
    </source>
</evidence>
<name>A0ABY7FXF3_MYAAR</name>
<reference evidence="8" key="1">
    <citation type="submission" date="2022-11" db="EMBL/GenBank/DDBJ databases">
        <title>Centuries of genome instability and evolution in soft-shell clam transmissible cancer (bioRxiv).</title>
        <authorList>
            <person name="Hart S.F.M."/>
            <person name="Yonemitsu M.A."/>
            <person name="Giersch R.M."/>
            <person name="Beal B.F."/>
            <person name="Arriagada G."/>
            <person name="Davis B.W."/>
            <person name="Ostrander E.A."/>
            <person name="Goff S.P."/>
            <person name="Metzger M.J."/>
        </authorList>
    </citation>
    <scope>NUCLEOTIDE SEQUENCE</scope>
    <source>
        <strain evidence="8">MELC-2E11</strain>
        <tissue evidence="8">Siphon/mantle</tissue>
    </source>
</reference>
<dbReference type="InterPro" id="IPR001612">
    <property type="entry name" value="Caveolin"/>
</dbReference>
<protein>
    <recommendedName>
        <fullName evidence="6">Caveolin</fullName>
    </recommendedName>
</protein>
<evidence type="ECO:0000313" key="9">
    <source>
        <dbReference type="Proteomes" id="UP001164746"/>
    </source>
</evidence>
<evidence type="ECO:0000313" key="8">
    <source>
        <dbReference type="EMBL" id="WAR26855.1"/>
    </source>
</evidence>
<keyword evidence="4 6" id="KW-0333">Golgi apparatus</keyword>
<keyword evidence="5 6" id="KW-0472">Membrane</keyword>
<keyword evidence="3 6" id="KW-1003">Cell membrane</keyword>
<comment type="subcellular location">
    <subcellularLocation>
        <location evidence="1 6">Cell membrane</location>
        <topology evidence="1 6">Peripheral membrane protein</topology>
    </subcellularLocation>
    <subcellularLocation>
        <location evidence="6">Golgi apparatus membrane</location>
        <topology evidence="6">Peripheral membrane protein</topology>
    </subcellularLocation>
    <subcellularLocation>
        <location evidence="6">Membrane</location>
        <location evidence="6">Caveola</location>
        <topology evidence="6">Peripheral membrane protein</topology>
    </subcellularLocation>
</comment>
<evidence type="ECO:0000256" key="3">
    <source>
        <dbReference type="ARBA" id="ARBA00022475"/>
    </source>
</evidence>
<evidence type="ECO:0000256" key="6">
    <source>
        <dbReference type="RuleBase" id="RU000680"/>
    </source>
</evidence>
<organism evidence="8 9">
    <name type="scientific">Mya arenaria</name>
    <name type="common">Soft-shell clam</name>
    <dbReference type="NCBI Taxonomy" id="6604"/>
    <lineage>
        <taxon>Eukaryota</taxon>
        <taxon>Metazoa</taxon>
        <taxon>Spiralia</taxon>
        <taxon>Lophotrochozoa</taxon>
        <taxon>Mollusca</taxon>
        <taxon>Bivalvia</taxon>
        <taxon>Autobranchia</taxon>
        <taxon>Heteroconchia</taxon>
        <taxon>Euheterodonta</taxon>
        <taxon>Imparidentia</taxon>
        <taxon>Neoheterodontei</taxon>
        <taxon>Myida</taxon>
        <taxon>Myoidea</taxon>
        <taxon>Myidae</taxon>
        <taxon>Mya</taxon>
    </lineage>
</organism>
<keyword evidence="7" id="KW-1133">Transmembrane helix</keyword>